<dbReference type="InterPro" id="IPR045851">
    <property type="entry name" value="AMP-bd_C_sf"/>
</dbReference>
<dbReference type="InterPro" id="IPR042099">
    <property type="entry name" value="ANL_N_sf"/>
</dbReference>
<evidence type="ECO:0000313" key="2">
    <source>
        <dbReference type="EMBL" id="KAK2109427.1"/>
    </source>
</evidence>
<organism evidence="2 3">
    <name type="scientific">Saguinus oedipus</name>
    <name type="common">Cotton-top tamarin</name>
    <name type="synonym">Oedipomidas oedipus</name>
    <dbReference type="NCBI Taxonomy" id="9490"/>
    <lineage>
        <taxon>Eukaryota</taxon>
        <taxon>Metazoa</taxon>
        <taxon>Chordata</taxon>
        <taxon>Craniata</taxon>
        <taxon>Vertebrata</taxon>
        <taxon>Euteleostomi</taxon>
        <taxon>Mammalia</taxon>
        <taxon>Eutheria</taxon>
        <taxon>Euarchontoglires</taxon>
        <taxon>Primates</taxon>
        <taxon>Haplorrhini</taxon>
        <taxon>Platyrrhini</taxon>
        <taxon>Cebidae</taxon>
        <taxon>Callitrichinae</taxon>
        <taxon>Saguinus</taxon>
    </lineage>
</organism>
<dbReference type="Proteomes" id="UP001266305">
    <property type="component" value="Unassembled WGS sequence"/>
</dbReference>
<proteinExistence type="predicted"/>
<dbReference type="EMBL" id="JASSZA010000005">
    <property type="protein sequence ID" value="KAK2109427.1"/>
    <property type="molecule type" value="Genomic_DNA"/>
</dbReference>
<keyword evidence="3" id="KW-1185">Reference proteome</keyword>
<dbReference type="InterPro" id="IPR025110">
    <property type="entry name" value="AMP-bd_C"/>
</dbReference>
<dbReference type="SUPFAM" id="SSF56801">
    <property type="entry name" value="Acetyl-CoA synthetase-like"/>
    <property type="match status" value="1"/>
</dbReference>
<accession>A0ABQ9VJA0</accession>
<dbReference type="Gene3D" id="3.40.50.12780">
    <property type="entry name" value="N-terminal domain of ligase-like"/>
    <property type="match status" value="1"/>
</dbReference>
<gene>
    <name evidence="2" type="primary">ACSS1_2</name>
    <name evidence="2" type="ORF">P7K49_009173</name>
</gene>
<evidence type="ECO:0000313" key="3">
    <source>
        <dbReference type="Proteomes" id="UP001266305"/>
    </source>
</evidence>
<evidence type="ECO:0000259" key="1">
    <source>
        <dbReference type="Pfam" id="PF13193"/>
    </source>
</evidence>
<name>A0ABQ9VJA0_SAGOE</name>
<dbReference type="PANTHER" id="PTHR24095">
    <property type="entry name" value="ACETYL-COENZYME A SYNTHETASE"/>
    <property type="match status" value="1"/>
</dbReference>
<sequence length="185" mass="20230">MAMRPFFGIVPVLMDEKVRAQVRAQREAADLAGSVHGGSAIEGGNVSGALCISQAWPGMARTIYGDHQRFVDAYFKAYPGYYFTGDGAYRTEGGYYQITGRMDDVINISGHRLGTAEIEDAMADHPAVPESAVIGYPHDIKGEAPLYEQQALESGVMGILWAELLVVFSLKWKLQGRRLSSIRVS</sequence>
<comment type="caution">
    <text evidence="2">The sequence shown here is derived from an EMBL/GenBank/DDBJ whole genome shotgun (WGS) entry which is preliminary data.</text>
</comment>
<protein>
    <submittedName>
        <fullName evidence="2">Acetyl-coenzyme A synthetase 2-like, mitochondrial</fullName>
    </submittedName>
</protein>
<dbReference type="Gene3D" id="3.30.300.30">
    <property type="match status" value="1"/>
</dbReference>
<dbReference type="PANTHER" id="PTHR24095:SF110">
    <property type="entry name" value="ACETYL-COENZYME A SYNTHETASE 2-LIKE, MITOCHONDRIAL"/>
    <property type="match status" value="1"/>
</dbReference>
<feature type="domain" description="AMP-binding enzyme C-terminal" evidence="1">
    <location>
        <begin position="117"/>
        <end position="146"/>
    </location>
</feature>
<reference evidence="2 3" key="1">
    <citation type="submission" date="2023-05" db="EMBL/GenBank/DDBJ databases">
        <title>B98-5 Cell Line De Novo Hybrid Assembly: An Optical Mapping Approach.</title>
        <authorList>
            <person name="Kananen K."/>
            <person name="Auerbach J.A."/>
            <person name="Kautto E."/>
            <person name="Blachly J.S."/>
        </authorList>
    </citation>
    <scope>NUCLEOTIDE SEQUENCE [LARGE SCALE GENOMIC DNA]</scope>
    <source>
        <strain evidence="2">B95-8</strain>
        <tissue evidence="2">Cell line</tissue>
    </source>
</reference>
<dbReference type="Pfam" id="PF13193">
    <property type="entry name" value="AMP-binding_C"/>
    <property type="match status" value="1"/>
</dbReference>